<feature type="domain" description="Integrase core" evidence="1">
    <location>
        <begin position="120"/>
        <end position="201"/>
    </location>
</feature>
<name>A0A8W8MNF1_MAGGI</name>
<evidence type="ECO:0000259" key="1">
    <source>
        <dbReference type="Pfam" id="PF24764"/>
    </source>
</evidence>
<evidence type="ECO:0000313" key="3">
    <source>
        <dbReference type="Proteomes" id="UP000005408"/>
    </source>
</evidence>
<proteinExistence type="predicted"/>
<dbReference type="PANTHER" id="PTHR46791:SF5">
    <property type="entry name" value="CLR5 DOMAIN-CONTAINING PROTEIN-RELATED"/>
    <property type="match status" value="1"/>
</dbReference>
<dbReference type="Proteomes" id="UP000005408">
    <property type="component" value="Unassembled WGS sequence"/>
</dbReference>
<sequence>MSRHTYTPALLQNLNTFGANFERDDIIAIYYHAGYTVREIIGFLVTRHGIAIGERQVHRILREKQLKRRENQSSLEEIVRALLHELAGSSRNMGGTENSIARDIQYGLRWNHNDPFQGISSFIYGSSNRNTRIERFWRSLREMVGNTWIDHFKDLADYGIMDTSDMIHLECSRFCFLHLIDTELDGVARHWNEHRIRKSKNVDLPAGKPDVLYFQPETYLARDYKMPLNGNLVALERQYGQNPPVRGVSVEFEELAGHLIRQNNLVYTPTTKDEATELFARLTNLIAQVN</sequence>
<dbReference type="AlphaFoldDB" id="A0A8W8MNF1"/>
<accession>A0A8W8MNF1</accession>
<organism evidence="2 3">
    <name type="scientific">Magallana gigas</name>
    <name type="common">Pacific oyster</name>
    <name type="synonym">Crassostrea gigas</name>
    <dbReference type="NCBI Taxonomy" id="29159"/>
    <lineage>
        <taxon>Eukaryota</taxon>
        <taxon>Metazoa</taxon>
        <taxon>Spiralia</taxon>
        <taxon>Lophotrochozoa</taxon>
        <taxon>Mollusca</taxon>
        <taxon>Bivalvia</taxon>
        <taxon>Autobranchia</taxon>
        <taxon>Pteriomorphia</taxon>
        <taxon>Ostreida</taxon>
        <taxon>Ostreoidea</taxon>
        <taxon>Ostreidae</taxon>
        <taxon>Magallana</taxon>
    </lineage>
</organism>
<reference evidence="2" key="1">
    <citation type="submission" date="2022-08" db="UniProtKB">
        <authorList>
            <consortium name="EnsemblMetazoa"/>
        </authorList>
    </citation>
    <scope>IDENTIFICATION</scope>
    <source>
        <strain evidence="2">05x7-T-G4-1.051#20</strain>
    </source>
</reference>
<dbReference type="InterPro" id="IPR058913">
    <property type="entry name" value="Integrase_dom_put"/>
</dbReference>
<dbReference type="Pfam" id="PF24764">
    <property type="entry name" value="rva_4"/>
    <property type="match status" value="1"/>
</dbReference>
<evidence type="ECO:0000313" key="2">
    <source>
        <dbReference type="EnsemblMetazoa" id="G3333.1:cds"/>
    </source>
</evidence>
<dbReference type="PANTHER" id="PTHR46791">
    <property type="entry name" value="EXPRESSED PROTEIN"/>
    <property type="match status" value="1"/>
</dbReference>
<keyword evidence="3" id="KW-1185">Reference proteome</keyword>
<protein>
    <recommendedName>
        <fullName evidence="1">Integrase core domain-containing protein</fullName>
    </recommendedName>
</protein>
<dbReference type="EnsemblMetazoa" id="G3333.1">
    <property type="protein sequence ID" value="G3333.1:cds"/>
    <property type="gene ID" value="G3333"/>
</dbReference>